<gene>
    <name evidence="2" type="ORF">ARMOST_11207</name>
</gene>
<accession>A0A284RGG8</accession>
<name>A0A284RGG8_ARMOS</name>
<evidence type="ECO:0000313" key="3">
    <source>
        <dbReference type="Proteomes" id="UP000219338"/>
    </source>
</evidence>
<reference evidence="3" key="1">
    <citation type="journal article" date="2017" name="Nat. Ecol. Evol.">
        <title>Genome expansion and lineage-specific genetic innovations in the forest pathogenic fungi Armillaria.</title>
        <authorList>
            <person name="Sipos G."/>
            <person name="Prasanna A.N."/>
            <person name="Walter M.C."/>
            <person name="O'Connor E."/>
            <person name="Balint B."/>
            <person name="Krizsan K."/>
            <person name="Kiss B."/>
            <person name="Hess J."/>
            <person name="Varga T."/>
            <person name="Slot J."/>
            <person name="Riley R."/>
            <person name="Boka B."/>
            <person name="Rigling D."/>
            <person name="Barry K."/>
            <person name="Lee J."/>
            <person name="Mihaltcheva S."/>
            <person name="LaButti K."/>
            <person name="Lipzen A."/>
            <person name="Waldron R."/>
            <person name="Moloney N.M."/>
            <person name="Sperisen C."/>
            <person name="Kredics L."/>
            <person name="Vagvoelgyi C."/>
            <person name="Patrignani A."/>
            <person name="Fitzpatrick D."/>
            <person name="Nagy I."/>
            <person name="Doyle S."/>
            <person name="Anderson J.B."/>
            <person name="Grigoriev I.V."/>
            <person name="Gueldener U."/>
            <person name="Muensterkoetter M."/>
            <person name="Nagy L.G."/>
        </authorList>
    </citation>
    <scope>NUCLEOTIDE SEQUENCE [LARGE SCALE GENOMIC DNA]</scope>
    <source>
        <strain evidence="3">C18/9</strain>
    </source>
</reference>
<sequence>MTYTSIAGSTTAPYTQQEVHRREEDGRKGDIRKATVFAIYKLAQAPRNFVRCLPSLDDLKERKQDSPLLGTSFDFDGLGVEIIRPARQLNSNCSDIEEFVHDDG</sequence>
<keyword evidence="3" id="KW-1185">Reference proteome</keyword>
<evidence type="ECO:0000256" key="1">
    <source>
        <dbReference type="SAM" id="MobiDB-lite"/>
    </source>
</evidence>
<feature type="compositionally biased region" description="Polar residues" evidence="1">
    <location>
        <begin position="1"/>
        <end position="17"/>
    </location>
</feature>
<proteinExistence type="predicted"/>
<dbReference type="EMBL" id="FUEG01000008">
    <property type="protein sequence ID" value="SJL07854.1"/>
    <property type="molecule type" value="Genomic_DNA"/>
</dbReference>
<dbReference type="AlphaFoldDB" id="A0A284RGG8"/>
<dbReference type="Proteomes" id="UP000219338">
    <property type="component" value="Unassembled WGS sequence"/>
</dbReference>
<organism evidence="2 3">
    <name type="scientific">Armillaria ostoyae</name>
    <name type="common">Armillaria root rot fungus</name>
    <dbReference type="NCBI Taxonomy" id="47428"/>
    <lineage>
        <taxon>Eukaryota</taxon>
        <taxon>Fungi</taxon>
        <taxon>Dikarya</taxon>
        <taxon>Basidiomycota</taxon>
        <taxon>Agaricomycotina</taxon>
        <taxon>Agaricomycetes</taxon>
        <taxon>Agaricomycetidae</taxon>
        <taxon>Agaricales</taxon>
        <taxon>Marasmiineae</taxon>
        <taxon>Physalacriaceae</taxon>
        <taxon>Armillaria</taxon>
    </lineage>
</organism>
<protein>
    <submittedName>
        <fullName evidence="2">Uncharacterized protein</fullName>
    </submittedName>
</protein>
<feature type="region of interest" description="Disordered" evidence="1">
    <location>
        <begin position="1"/>
        <end position="27"/>
    </location>
</feature>
<feature type="compositionally biased region" description="Basic and acidic residues" evidence="1">
    <location>
        <begin position="18"/>
        <end position="27"/>
    </location>
</feature>
<evidence type="ECO:0000313" key="2">
    <source>
        <dbReference type="EMBL" id="SJL07854.1"/>
    </source>
</evidence>